<accession>A0A1A7XWG1</accession>
<evidence type="ECO:0000256" key="1">
    <source>
        <dbReference type="SAM" id="MobiDB-lite"/>
    </source>
</evidence>
<gene>
    <name evidence="2" type="primary">NIPAL3</name>
</gene>
<protein>
    <submittedName>
        <fullName evidence="2">NIPA-like domain containing 3</fullName>
    </submittedName>
</protein>
<dbReference type="AlphaFoldDB" id="A0A1A7XWG1"/>
<proteinExistence type="predicted"/>
<dbReference type="EMBL" id="HADW01020764">
    <property type="protein sequence ID" value="SBP22164.1"/>
    <property type="molecule type" value="Transcribed_RNA"/>
</dbReference>
<sequence length="119" mass="13117">MDMVNGIPTIHDKGLVVQPDYNGAFSYGTLVNNDGVAAATLPANLEYPTLQPDVERFRGDGLASGIQNDYESLPPSRSKNSFQVDSERRNDLILMIDTGSEVRPKHQQCSLLVVYTDVF</sequence>
<name>A0A1A7XWG1_9TELE</name>
<reference evidence="2" key="1">
    <citation type="submission" date="2016-05" db="EMBL/GenBank/DDBJ databases">
        <authorList>
            <person name="Lavstsen T."/>
            <person name="Jespersen J.S."/>
        </authorList>
    </citation>
    <scope>NUCLEOTIDE SEQUENCE</scope>
    <source>
        <tissue evidence="2">Brain</tissue>
    </source>
</reference>
<feature type="region of interest" description="Disordered" evidence="1">
    <location>
        <begin position="65"/>
        <end position="84"/>
    </location>
</feature>
<organism evidence="2">
    <name type="scientific">Iconisemion striatum</name>
    <dbReference type="NCBI Taxonomy" id="60296"/>
    <lineage>
        <taxon>Eukaryota</taxon>
        <taxon>Metazoa</taxon>
        <taxon>Chordata</taxon>
        <taxon>Craniata</taxon>
        <taxon>Vertebrata</taxon>
        <taxon>Euteleostomi</taxon>
        <taxon>Actinopterygii</taxon>
        <taxon>Neopterygii</taxon>
        <taxon>Teleostei</taxon>
        <taxon>Neoteleostei</taxon>
        <taxon>Acanthomorphata</taxon>
        <taxon>Ovalentaria</taxon>
        <taxon>Atherinomorphae</taxon>
        <taxon>Cyprinodontiformes</taxon>
        <taxon>Nothobranchiidae</taxon>
        <taxon>Iconisemion</taxon>
    </lineage>
</organism>
<evidence type="ECO:0000313" key="2">
    <source>
        <dbReference type="EMBL" id="SBP22164.1"/>
    </source>
</evidence>
<reference evidence="2" key="2">
    <citation type="submission" date="2016-06" db="EMBL/GenBank/DDBJ databases">
        <title>The genome of a short-lived fish provides insights into sex chromosome evolution and the genetic control of aging.</title>
        <authorList>
            <person name="Reichwald K."/>
            <person name="Felder M."/>
            <person name="Petzold A."/>
            <person name="Koch P."/>
            <person name="Groth M."/>
            <person name="Platzer M."/>
        </authorList>
    </citation>
    <scope>NUCLEOTIDE SEQUENCE</scope>
    <source>
        <tissue evidence="2">Brain</tissue>
    </source>
</reference>